<dbReference type="Pfam" id="PF13624">
    <property type="entry name" value="SurA_N_3"/>
    <property type="match status" value="1"/>
</dbReference>
<dbReference type="Gene3D" id="1.10.4030.10">
    <property type="entry name" value="Porin chaperone SurA, peptide-binding domain"/>
    <property type="match status" value="1"/>
</dbReference>
<evidence type="ECO:0000256" key="2">
    <source>
        <dbReference type="ARBA" id="ARBA00013194"/>
    </source>
</evidence>
<dbReference type="RefSeq" id="WP_011994669.1">
    <property type="nucleotide sequence ID" value="NC_009718.1"/>
</dbReference>
<protein>
    <recommendedName>
        <fullName evidence="2">peptidylprolyl isomerase</fullName>
        <ecNumber evidence="2">5.2.1.8</ecNumber>
    </recommendedName>
</protein>
<evidence type="ECO:0000313" key="8">
    <source>
        <dbReference type="EMBL" id="ABS61364.1"/>
    </source>
</evidence>
<keyword evidence="9" id="KW-1185">Reference proteome</keyword>
<dbReference type="InterPro" id="IPR046357">
    <property type="entry name" value="PPIase_dom_sf"/>
</dbReference>
<dbReference type="EMBL" id="CP000771">
    <property type="protein sequence ID" value="ABS61364.1"/>
    <property type="molecule type" value="Genomic_DNA"/>
</dbReference>
<feature type="chain" id="PRO_5002709500" description="peptidylprolyl isomerase" evidence="6">
    <location>
        <begin position="19"/>
        <end position="328"/>
    </location>
</feature>
<dbReference type="Gene3D" id="3.10.50.40">
    <property type="match status" value="1"/>
</dbReference>
<comment type="catalytic activity">
    <reaction evidence="1">
        <text>[protein]-peptidylproline (omega=180) = [protein]-peptidylproline (omega=0)</text>
        <dbReference type="Rhea" id="RHEA:16237"/>
        <dbReference type="Rhea" id="RHEA-COMP:10747"/>
        <dbReference type="Rhea" id="RHEA-COMP:10748"/>
        <dbReference type="ChEBI" id="CHEBI:83833"/>
        <dbReference type="ChEBI" id="CHEBI:83834"/>
        <dbReference type="EC" id="5.2.1.8"/>
    </reaction>
</comment>
<dbReference type="GO" id="GO:0003755">
    <property type="term" value="F:peptidyl-prolyl cis-trans isomerase activity"/>
    <property type="evidence" value="ECO:0007669"/>
    <property type="project" value="UniProtKB-KW"/>
</dbReference>
<sequence length="328" mass="38099">MKKVCIFLVLLISFFVFAQQEIVAVVNGRSITMDEWNREANVQKLLLEIQNSNETFYQILMTTQEGLVLIEKYKLKVLDTLIRKIAFIQFAESLKVQPDPQTVKNDVDNEIKKMLVDLKMTETQLNDYLMQLGMGQLEDFRQKLYLQRTYSLSLANVYTYYLKNATVSEEEIKAYYEKNKAKYTVPTQYDLLIFKAKDKAMADSIRQDVAKNISVEEISKKYNLSPHVNGLVTQGDMEKIPQNLWVIITSVSKGTILPAQLINNEYYIIRVRDVKPGSQKSLDEVKEEIKKELVSTKQKEVKDKVAKDFEDFLKKSKIEIKYKSQIAK</sequence>
<reference evidence="8 9" key="2">
    <citation type="journal article" date="2009" name="Proc. Natl. Acad. Sci. U.S.A.">
        <title>On the chimeric nature, thermophilic origin, and phylogenetic placement of the Thermotogales.</title>
        <authorList>
            <person name="Zhaxybayeva O."/>
            <person name="Swithers K.S."/>
            <person name="Lapierre P."/>
            <person name="Fournier G.P."/>
            <person name="Bickhart D.M."/>
            <person name="DeBoy R.T."/>
            <person name="Nelson K.E."/>
            <person name="Nesbo C.L."/>
            <person name="Doolittle W.F."/>
            <person name="Gogarten J.P."/>
            <person name="Noll K.M."/>
        </authorList>
    </citation>
    <scope>NUCLEOTIDE SEQUENCE [LARGE SCALE GENOMIC DNA]</scope>
    <source>
        <strain evidence="9">ATCC 35602 / DSM 5306 / Rt17-B1</strain>
    </source>
</reference>
<dbReference type="InterPro" id="IPR050245">
    <property type="entry name" value="PrsA_foldase"/>
</dbReference>
<dbReference type="SUPFAM" id="SSF109998">
    <property type="entry name" value="Triger factor/SurA peptide-binding domain-like"/>
    <property type="match status" value="1"/>
</dbReference>
<dbReference type="PANTHER" id="PTHR47245:SF1">
    <property type="entry name" value="FOLDASE PROTEIN PRSA"/>
    <property type="match status" value="1"/>
</dbReference>
<accession>A7HN81</accession>
<evidence type="ECO:0000256" key="1">
    <source>
        <dbReference type="ARBA" id="ARBA00000971"/>
    </source>
</evidence>
<evidence type="ECO:0000313" key="9">
    <source>
        <dbReference type="Proteomes" id="UP000002415"/>
    </source>
</evidence>
<dbReference type="Pfam" id="PF13145">
    <property type="entry name" value="Rotamase_2"/>
    <property type="match status" value="1"/>
</dbReference>
<evidence type="ECO:0000259" key="7">
    <source>
        <dbReference type="Pfam" id="PF13145"/>
    </source>
</evidence>
<dbReference type="KEGG" id="fno:Fnod_1521"/>
<gene>
    <name evidence="8" type="ordered locus">Fnod_1521</name>
</gene>
<reference evidence="8 9" key="1">
    <citation type="submission" date="2007-07" db="EMBL/GenBank/DDBJ databases">
        <title>Complete sequence of Fervidobacterium nodosum Rt17-B1.</title>
        <authorList>
            <consortium name="US DOE Joint Genome Institute"/>
            <person name="Copeland A."/>
            <person name="Lucas S."/>
            <person name="Lapidus A."/>
            <person name="Barry K."/>
            <person name="Glavina del Rio T."/>
            <person name="Dalin E."/>
            <person name="Tice H."/>
            <person name="Pitluck S."/>
            <person name="Saunders E."/>
            <person name="Brettin T."/>
            <person name="Bruce D."/>
            <person name="Detter J.C."/>
            <person name="Han C."/>
            <person name="Schmutz J."/>
            <person name="Larimer F."/>
            <person name="Land M."/>
            <person name="Hauser L."/>
            <person name="Kyrpides N."/>
            <person name="Mikhailova N."/>
            <person name="Nelson K."/>
            <person name="Gogarten J.P."/>
            <person name="Noll K."/>
            <person name="Richardson P."/>
        </authorList>
    </citation>
    <scope>NUCLEOTIDE SEQUENCE [LARGE SCALE GENOMIC DNA]</scope>
    <source>
        <strain evidence="9">ATCC 35602 / DSM 5306 / Rt17-B1</strain>
    </source>
</reference>
<feature type="signal peptide" evidence="6">
    <location>
        <begin position="1"/>
        <end position="18"/>
    </location>
</feature>
<feature type="domain" description="PpiC" evidence="7">
    <location>
        <begin position="167"/>
        <end position="287"/>
    </location>
</feature>
<dbReference type="eggNOG" id="COG0760">
    <property type="taxonomic scope" value="Bacteria"/>
</dbReference>
<dbReference type="InterPro" id="IPR000297">
    <property type="entry name" value="PPIase_PpiC"/>
</dbReference>
<dbReference type="HOGENOM" id="CLU_034646_7_0_0"/>
<dbReference type="PANTHER" id="PTHR47245">
    <property type="entry name" value="PEPTIDYLPROLYL ISOMERASE"/>
    <property type="match status" value="1"/>
</dbReference>
<keyword evidence="4" id="KW-0697">Rotamase</keyword>
<dbReference type="EC" id="5.2.1.8" evidence="2"/>
<dbReference type="AlphaFoldDB" id="A7HN81"/>
<dbReference type="STRING" id="381764.Fnod_1521"/>
<evidence type="ECO:0000256" key="5">
    <source>
        <dbReference type="ARBA" id="ARBA00023235"/>
    </source>
</evidence>
<evidence type="ECO:0000256" key="6">
    <source>
        <dbReference type="SAM" id="SignalP"/>
    </source>
</evidence>
<organism evidence="8 9">
    <name type="scientific">Fervidobacterium nodosum (strain ATCC 35602 / DSM 5306 / Rt17-B1)</name>
    <dbReference type="NCBI Taxonomy" id="381764"/>
    <lineage>
        <taxon>Bacteria</taxon>
        <taxon>Thermotogati</taxon>
        <taxon>Thermotogota</taxon>
        <taxon>Thermotogae</taxon>
        <taxon>Thermotogales</taxon>
        <taxon>Fervidobacteriaceae</taxon>
        <taxon>Fervidobacterium</taxon>
    </lineage>
</organism>
<evidence type="ECO:0000256" key="4">
    <source>
        <dbReference type="ARBA" id="ARBA00023110"/>
    </source>
</evidence>
<dbReference type="Proteomes" id="UP000002415">
    <property type="component" value="Chromosome"/>
</dbReference>
<dbReference type="InterPro" id="IPR027304">
    <property type="entry name" value="Trigger_fact/SurA_dom_sf"/>
</dbReference>
<proteinExistence type="predicted"/>
<keyword evidence="3 6" id="KW-0732">Signal</keyword>
<name>A7HN81_FERNB</name>
<dbReference type="OrthoDB" id="44627at2"/>
<keyword evidence="5" id="KW-0413">Isomerase</keyword>
<evidence type="ECO:0000256" key="3">
    <source>
        <dbReference type="ARBA" id="ARBA00022729"/>
    </source>
</evidence>